<dbReference type="RefSeq" id="WP_066522092.1">
    <property type="nucleotide sequence ID" value="NZ_CABMOF010000007.1"/>
</dbReference>
<sequence length="133" mass="14093">MAYTRSGSGYISVITALLVIALLLFAVQPFLDDPADTAGNPGHAAENQSNQQYGFFESSNSTAVHLICGQPELQDTHSRLAQELGDLPFFSAFVPGFGKYAQVFGCSPDFAPGKYLKESVIAYSLGGNAPPVS</sequence>
<proteinExistence type="predicted"/>
<gene>
    <name evidence="2" type="ORF">HMPREF3293_02521</name>
</gene>
<dbReference type="Proteomes" id="UP000070366">
    <property type="component" value="Unassembled WGS sequence"/>
</dbReference>
<organism evidence="2 3">
    <name type="scientific">Christensenella minuta</name>
    <dbReference type="NCBI Taxonomy" id="626937"/>
    <lineage>
        <taxon>Bacteria</taxon>
        <taxon>Bacillati</taxon>
        <taxon>Bacillota</taxon>
        <taxon>Clostridia</taxon>
        <taxon>Christensenellales</taxon>
        <taxon>Christensenellaceae</taxon>
        <taxon>Christensenella</taxon>
    </lineage>
</organism>
<evidence type="ECO:0000313" key="2">
    <source>
        <dbReference type="EMBL" id="KXK64442.1"/>
    </source>
</evidence>
<dbReference type="KEGG" id="cmiu:B1H56_00815"/>
<dbReference type="AlphaFoldDB" id="A0A136Q179"/>
<protein>
    <submittedName>
        <fullName evidence="2">Uncharacterized protein</fullName>
    </submittedName>
</protein>
<keyword evidence="1" id="KW-0812">Transmembrane</keyword>
<evidence type="ECO:0000313" key="3">
    <source>
        <dbReference type="Proteomes" id="UP000070366"/>
    </source>
</evidence>
<keyword evidence="1" id="KW-0472">Membrane</keyword>
<keyword evidence="1" id="KW-1133">Transmembrane helix</keyword>
<accession>A0A136Q179</accession>
<comment type="caution">
    <text evidence="2">The sequence shown here is derived from an EMBL/GenBank/DDBJ whole genome shotgun (WGS) entry which is preliminary data.</text>
</comment>
<dbReference type="EMBL" id="LSZW01000064">
    <property type="protein sequence ID" value="KXK64442.1"/>
    <property type="molecule type" value="Genomic_DNA"/>
</dbReference>
<keyword evidence="3" id="KW-1185">Reference proteome</keyword>
<reference evidence="2 3" key="1">
    <citation type="submission" date="2016-02" db="EMBL/GenBank/DDBJ databases">
        <authorList>
            <person name="Wen L."/>
            <person name="He K."/>
            <person name="Yang H."/>
        </authorList>
    </citation>
    <scope>NUCLEOTIDE SEQUENCE [LARGE SCALE GENOMIC DNA]</scope>
    <source>
        <strain evidence="2 3">DSM 22607</strain>
    </source>
</reference>
<feature type="transmembrane region" description="Helical" evidence="1">
    <location>
        <begin position="7"/>
        <end position="27"/>
    </location>
</feature>
<dbReference type="STRING" id="626937.HMPREF3293_02521"/>
<name>A0A136Q179_9FIRM</name>
<evidence type="ECO:0000256" key="1">
    <source>
        <dbReference type="SAM" id="Phobius"/>
    </source>
</evidence>